<accession>A0A8H7QVI4</accession>
<feature type="region of interest" description="Disordered" evidence="1">
    <location>
        <begin position="1"/>
        <end position="91"/>
    </location>
</feature>
<keyword evidence="3" id="KW-1185">Reference proteome</keyword>
<dbReference type="EMBL" id="JAEPRC010000350">
    <property type="protein sequence ID" value="KAG2199474.1"/>
    <property type="molecule type" value="Genomic_DNA"/>
</dbReference>
<dbReference type="OrthoDB" id="654211at2759"/>
<feature type="compositionally biased region" description="Basic and acidic residues" evidence="1">
    <location>
        <begin position="1"/>
        <end position="11"/>
    </location>
</feature>
<dbReference type="AlphaFoldDB" id="A0A8H7QVI4"/>
<evidence type="ECO:0000256" key="1">
    <source>
        <dbReference type="SAM" id="MobiDB-lite"/>
    </source>
</evidence>
<organism evidence="2 3">
    <name type="scientific">Mucor plumbeus</name>
    <dbReference type="NCBI Taxonomy" id="97098"/>
    <lineage>
        <taxon>Eukaryota</taxon>
        <taxon>Fungi</taxon>
        <taxon>Fungi incertae sedis</taxon>
        <taxon>Mucoromycota</taxon>
        <taxon>Mucoromycotina</taxon>
        <taxon>Mucoromycetes</taxon>
        <taxon>Mucorales</taxon>
        <taxon>Mucorineae</taxon>
        <taxon>Mucoraceae</taxon>
        <taxon>Mucor</taxon>
    </lineage>
</organism>
<proteinExistence type="predicted"/>
<reference evidence="2" key="1">
    <citation type="submission" date="2020-12" db="EMBL/GenBank/DDBJ databases">
        <title>Metabolic potential, ecology and presence of endohyphal bacteria is reflected in genomic diversity of Mucoromycotina.</title>
        <authorList>
            <person name="Muszewska A."/>
            <person name="Okrasinska A."/>
            <person name="Steczkiewicz K."/>
            <person name="Drgas O."/>
            <person name="Orlowska M."/>
            <person name="Perlinska-Lenart U."/>
            <person name="Aleksandrzak-Piekarczyk T."/>
            <person name="Szatraj K."/>
            <person name="Zielenkiewicz U."/>
            <person name="Pilsyk S."/>
            <person name="Malc E."/>
            <person name="Mieczkowski P."/>
            <person name="Kruszewska J.S."/>
            <person name="Biernat P."/>
            <person name="Pawlowska J."/>
        </authorList>
    </citation>
    <scope>NUCLEOTIDE SEQUENCE</scope>
    <source>
        <strain evidence="2">CBS 226.32</strain>
    </source>
</reference>
<evidence type="ECO:0000313" key="3">
    <source>
        <dbReference type="Proteomes" id="UP000650833"/>
    </source>
</evidence>
<comment type="caution">
    <text evidence="2">The sequence shown here is derived from an EMBL/GenBank/DDBJ whole genome shotgun (WGS) entry which is preliminary data.</text>
</comment>
<dbReference type="Proteomes" id="UP000650833">
    <property type="component" value="Unassembled WGS sequence"/>
</dbReference>
<protein>
    <submittedName>
        <fullName evidence="2">Uncharacterized protein</fullName>
    </submittedName>
</protein>
<gene>
    <name evidence="2" type="ORF">INT46_009338</name>
</gene>
<feature type="compositionally biased region" description="Basic residues" evidence="1">
    <location>
        <begin position="70"/>
        <end position="80"/>
    </location>
</feature>
<evidence type="ECO:0000313" key="2">
    <source>
        <dbReference type="EMBL" id="KAG2199474.1"/>
    </source>
</evidence>
<sequence length="147" mass="17085">MKTDNFIHEEPPPPPPPQQQSKRKLIPDSIKKKRKLKELERLNSDQLSSSEDDFSDVDSNLLPSDTNTAKLKKMHHKKNKAAAAAAKKDMSMSDRYKLAKAQFQYISRENEMLCDEWASTEKVLKKLKTERKVLLDALVKKRYRDDE</sequence>
<name>A0A8H7QVI4_9FUNG</name>